<evidence type="ECO:0000313" key="1">
    <source>
        <dbReference type="EMBL" id="MBW0517128.1"/>
    </source>
</evidence>
<name>A0A9Q3EA98_9BASI</name>
<proteinExistence type="predicted"/>
<keyword evidence="2" id="KW-1185">Reference proteome</keyword>
<gene>
    <name evidence="1" type="ORF">O181_056843</name>
</gene>
<protein>
    <submittedName>
        <fullName evidence="1">Uncharacterized protein</fullName>
    </submittedName>
</protein>
<dbReference type="EMBL" id="AVOT02025700">
    <property type="protein sequence ID" value="MBW0517128.1"/>
    <property type="molecule type" value="Genomic_DNA"/>
</dbReference>
<evidence type="ECO:0000313" key="2">
    <source>
        <dbReference type="Proteomes" id="UP000765509"/>
    </source>
</evidence>
<sequence length="112" mass="12938">MNNCTSQNFILGNDYLNIYGIDINIHKDRYFTIGENKRQKLAFPLEKGEITVIQQVKNVDKEKFVYNQLIAAQISPELTLEMKEELIEILFQYREACAADDEQLGAIKGHEV</sequence>
<comment type="caution">
    <text evidence="1">The sequence shown here is derived from an EMBL/GenBank/DDBJ whole genome shotgun (WGS) entry which is preliminary data.</text>
</comment>
<accession>A0A9Q3EA98</accession>
<dbReference type="Proteomes" id="UP000765509">
    <property type="component" value="Unassembled WGS sequence"/>
</dbReference>
<reference evidence="1" key="1">
    <citation type="submission" date="2021-03" db="EMBL/GenBank/DDBJ databases">
        <title>Draft genome sequence of rust myrtle Austropuccinia psidii MF-1, a brazilian biotype.</title>
        <authorList>
            <person name="Quecine M.C."/>
            <person name="Pachon D.M.R."/>
            <person name="Bonatelli M.L."/>
            <person name="Correr F.H."/>
            <person name="Franceschini L.M."/>
            <person name="Leite T.F."/>
            <person name="Margarido G.R.A."/>
            <person name="Almeida C.A."/>
            <person name="Ferrarezi J.A."/>
            <person name="Labate C.A."/>
        </authorList>
    </citation>
    <scope>NUCLEOTIDE SEQUENCE</scope>
    <source>
        <strain evidence="1">MF-1</strain>
    </source>
</reference>
<dbReference type="AlphaFoldDB" id="A0A9Q3EA98"/>
<organism evidence="1 2">
    <name type="scientific">Austropuccinia psidii MF-1</name>
    <dbReference type="NCBI Taxonomy" id="1389203"/>
    <lineage>
        <taxon>Eukaryota</taxon>
        <taxon>Fungi</taxon>
        <taxon>Dikarya</taxon>
        <taxon>Basidiomycota</taxon>
        <taxon>Pucciniomycotina</taxon>
        <taxon>Pucciniomycetes</taxon>
        <taxon>Pucciniales</taxon>
        <taxon>Sphaerophragmiaceae</taxon>
        <taxon>Austropuccinia</taxon>
    </lineage>
</organism>